<evidence type="ECO:0000313" key="1">
    <source>
        <dbReference type="EMBL" id="KKL79786.1"/>
    </source>
</evidence>
<protein>
    <submittedName>
        <fullName evidence="1">Uncharacterized protein</fullName>
    </submittedName>
</protein>
<dbReference type="AlphaFoldDB" id="A0A0F9FMR8"/>
<comment type="caution">
    <text evidence="1">The sequence shown here is derived from an EMBL/GenBank/DDBJ whole genome shotgun (WGS) entry which is preliminary data.</text>
</comment>
<gene>
    <name evidence="1" type="ORF">LCGC14_2011340</name>
</gene>
<dbReference type="EMBL" id="LAZR01023065">
    <property type="protein sequence ID" value="KKL79786.1"/>
    <property type="molecule type" value="Genomic_DNA"/>
</dbReference>
<name>A0A0F9FMR8_9ZZZZ</name>
<sequence length="51" mass="6035">MDVLHREQMDIIGSADRREQLRKQYPGCSLHLTDVVEDYRGFTMLVVEVRK</sequence>
<reference evidence="1" key="1">
    <citation type="journal article" date="2015" name="Nature">
        <title>Complex archaea that bridge the gap between prokaryotes and eukaryotes.</title>
        <authorList>
            <person name="Spang A."/>
            <person name="Saw J.H."/>
            <person name="Jorgensen S.L."/>
            <person name="Zaremba-Niedzwiedzka K."/>
            <person name="Martijn J."/>
            <person name="Lind A.E."/>
            <person name="van Eijk R."/>
            <person name="Schleper C."/>
            <person name="Guy L."/>
            <person name="Ettema T.J."/>
        </authorList>
    </citation>
    <scope>NUCLEOTIDE SEQUENCE</scope>
</reference>
<organism evidence="1">
    <name type="scientific">marine sediment metagenome</name>
    <dbReference type="NCBI Taxonomy" id="412755"/>
    <lineage>
        <taxon>unclassified sequences</taxon>
        <taxon>metagenomes</taxon>
        <taxon>ecological metagenomes</taxon>
    </lineage>
</organism>
<accession>A0A0F9FMR8</accession>
<proteinExistence type="predicted"/>